<dbReference type="Proteomes" id="UP000216207">
    <property type="component" value="Unassembled WGS sequence"/>
</dbReference>
<dbReference type="PANTHER" id="PTHR10000">
    <property type="entry name" value="PHOSPHOSERINE PHOSPHATASE"/>
    <property type="match status" value="1"/>
</dbReference>
<dbReference type="NCBIfam" id="TIGR01484">
    <property type="entry name" value="HAD-SF-IIB"/>
    <property type="match status" value="1"/>
</dbReference>
<dbReference type="SFLD" id="SFLDG01140">
    <property type="entry name" value="C2.B:_Phosphomannomutase_and_P"/>
    <property type="match status" value="1"/>
</dbReference>
<dbReference type="NCBIfam" id="TIGR00099">
    <property type="entry name" value="Cof-subfamily"/>
    <property type="match status" value="1"/>
</dbReference>
<dbReference type="PANTHER" id="PTHR10000:SF55">
    <property type="entry name" value="5-AMINO-6-(5-PHOSPHO-D-RIBITYLAMINO)URACIL PHOSPHATASE YCSE"/>
    <property type="match status" value="1"/>
</dbReference>
<dbReference type="SUPFAM" id="SSF56784">
    <property type="entry name" value="HAD-like"/>
    <property type="match status" value="1"/>
</dbReference>
<dbReference type="Gene3D" id="3.30.1240.10">
    <property type="match status" value="1"/>
</dbReference>
<sequence>MKLIVTDMDGTLLDEKRSVSKENEEAIKAAQKQGAVVAIATGRDLYEATVPLKKTGLSLPIISANGAQIHDEHGRLLHEAILSPDQARHAMAVLKKENVYFEVYTNEGVYSDDFEAGLAVVVDVLKSTGAKLSEQEIMTFAKDRFDNGSIKLIDCYEKLLEDGAVVLKLLAFSLDAKRLMSARDRLELDKNFAVSASAADNLEITDVNAQKGIAVERLAQSLGISPKDVMAVGDNFNDVSMFQKAGLAVAMGNAPGEIQKQADLVTKTNDEHGVAYAIRNYALKKQSLL</sequence>
<evidence type="ECO:0000313" key="2">
    <source>
        <dbReference type="Proteomes" id="UP000216207"/>
    </source>
</evidence>
<dbReference type="InterPro" id="IPR036412">
    <property type="entry name" value="HAD-like_sf"/>
</dbReference>
<dbReference type="RefSeq" id="WP_095326111.1">
    <property type="nucleotide sequence ID" value="NZ_NPCC01000004.1"/>
</dbReference>
<dbReference type="InterPro" id="IPR006379">
    <property type="entry name" value="HAD-SF_hydro_IIB"/>
</dbReference>
<accession>A0A268P566</accession>
<reference evidence="1 2" key="1">
    <citation type="submission" date="2017-07" db="EMBL/GenBank/DDBJ databases">
        <title>Isolation and whole genome analysis of endospore-forming bacteria from heroin.</title>
        <authorList>
            <person name="Kalinowski J."/>
            <person name="Ahrens B."/>
            <person name="Al-Dilaimi A."/>
            <person name="Winkler A."/>
            <person name="Wibberg D."/>
            <person name="Schleenbecker U."/>
            <person name="Ruckert C."/>
            <person name="Wolfel R."/>
            <person name="Grass G."/>
        </authorList>
    </citation>
    <scope>NUCLEOTIDE SEQUENCE [LARGE SCALE GENOMIC DNA]</scope>
    <source>
        <strain evidence="1 2">7539</strain>
    </source>
</reference>
<dbReference type="CDD" id="cd07516">
    <property type="entry name" value="HAD_Pase"/>
    <property type="match status" value="1"/>
</dbReference>
<dbReference type="Pfam" id="PF08282">
    <property type="entry name" value="Hydrolase_3"/>
    <property type="match status" value="1"/>
</dbReference>
<keyword evidence="1" id="KW-0378">Hydrolase</keyword>
<proteinExistence type="predicted"/>
<dbReference type="SFLD" id="SFLDG01144">
    <property type="entry name" value="C2.B.4:_PGP_Like"/>
    <property type="match status" value="1"/>
</dbReference>
<gene>
    <name evidence="1" type="ORF">CHH72_02820</name>
</gene>
<dbReference type="GO" id="GO:0016791">
    <property type="term" value="F:phosphatase activity"/>
    <property type="evidence" value="ECO:0007669"/>
    <property type="project" value="UniProtKB-ARBA"/>
</dbReference>
<dbReference type="GO" id="GO:0000287">
    <property type="term" value="F:magnesium ion binding"/>
    <property type="evidence" value="ECO:0007669"/>
    <property type="project" value="TreeGrafter"/>
</dbReference>
<dbReference type="InterPro" id="IPR000150">
    <property type="entry name" value="Cof"/>
</dbReference>
<dbReference type="AlphaFoldDB" id="A0A268P566"/>
<comment type="caution">
    <text evidence="1">The sequence shown here is derived from an EMBL/GenBank/DDBJ whole genome shotgun (WGS) entry which is preliminary data.</text>
</comment>
<dbReference type="GO" id="GO:0005829">
    <property type="term" value="C:cytosol"/>
    <property type="evidence" value="ECO:0007669"/>
    <property type="project" value="TreeGrafter"/>
</dbReference>
<evidence type="ECO:0000313" key="1">
    <source>
        <dbReference type="EMBL" id="PAE90828.1"/>
    </source>
</evidence>
<dbReference type="EMBL" id="NPCC01000004">
    <property type="protein sequence ID" value="PAE90828.1"/>
    <property type="molecule type" value="Genomic_DNA"/>
</dbReference>
<dbReference type="InterPro" id="IPR023214">
    <property type="entry name" value="HAD_sf"/>
</dbReference>
<dbReference type="SFLD" id="SFLDS00003">
    <property type="entry name" value="Haloacid_Dehalogenase"/>
    <property type="match status" value="1"/>
</dbReference>
<name>A0A268P566_SHOCL</name>
<organism evidence="1 2">
    <name type="scientific">Shouchella clausii</name>
    <name type="common">Alkalihalobacillus clausii</name>
    <dbReference type="NCBI Taxonomy" id="79880"/>
    <lineage>
        <taxon>Bacteria</taxon>
        <taxon>Bacillati</taxon>
        <taxon>Bacillota</taxon>
        <taxon>Bacilli</taxon>
        <taxon>Bacillales</taxon>
        <taxon>Bacillaceae</taxon>
        <taxon>Shouchella</taxon>
    </lineage>
</organism>
<dbReference type="Gene3D" id="3.40.50.1000">
    <property type="entry name" value="HAD superfamily/HAD-like"/>
    <property type="match status" value="1"/>
</dbReference>
<protein>
    <submittedName>
        <fullName evidence="1">Hydrolase</fullName>
    </submittedName>
</protein>